<gene>
    <name evidence="2" type="ORF">NDU88_000907</name>
</gene>
<evidence type="ECO:0000313" key="2">
    <source>
        <dbReference type="EMBL" id="KAJ1080713.1"/>
    </source>
</evidence>
<keyword evidence="3" id="KW-1185">Reference proteome</keyword>
<dbReference type="EMBL" id="JANPWB010000016">
    <property type="protein sequence ID" value="KAJ1080713.1"/>
    <property type="molecule type" value="Genomic_DNA"/>
</dbReference>
<evidence type="ECO:0000313" key="3">
    <source>
        <dbReference type="Proteomes" id="UP001066276"/>
    </source>
</evidence>
<sequence length="175" mass="18061">MQKGRDSPVLPPEPPLRSARSALSLGRSPLVRPEASPAPGATFPGSRLRPLSSQAAPGYFPRRGPVPSLILCSALTAAALRGTRGAARRRGAPGHGGAESGARTDLYTRALAGLDALGLAGLCRRPLTGLGTRDAGRLDTRTDTPLCSRAPLTGLDPLAQIGLDPRDLTGYAGHF</sequence>
<organism evidence="2 3">
    <name type="scientific">Pleurodeles waltl</name>
    <name type="common">Iberian ribbed newt</name>
    <dbReference type="NCBI Taxonomy" id="8319"/>
    <lineage>
        <taxon>Eukaryota</taxon>
        <taxon>Metazoa</taxon>
        <taxon>Chordata</taxon>
        <taxon>Craniata</taxon>
        <taxon>Vertebrata</taxon>
        <taxon>Euteleostomi</taxon>
        <taxon>Amphibia</taxon>
        <taxon>Batrachia</taxon>
        <taxon>Caudata</taxon>
        <taxon>Salamandroidea</taxon>
        <taxon>Salamandridae</taxon>
        <taxon>Pleurodelinae</taxon>
        <taxon>Pleurodeles</taxon>
    </lineage>
</organism>
<feature type="compositionally biased region" description="Low complexity" evidence="1">
    <location>
        <begin position="16"/>
        <end position="30"/>
    </location>
</feature>
<reference evidence="2" key="1">
    <citation type="journal article" date="2022" name="bioRxiv">
        <title>Sequencing and chromosome-scale assembly of the giantPleurodeles waltlgenome.</title>
        <authorList>
            <person name="Brown T."/>
            <person name="Elewa A."/>
            <person name="Iarovenko S."/>
            <person name="Subramanian E."/>
            <person name="Araus A.J."/>
            <person name="Petzold A."/>
            <person name="Susuki M."/>
            <person name="Suzuki K.-i.T."/>
            <person name="Hayashi T."/>
            <person name="Toyoda A."/>
            <person name="Oliveira C."/>
            <person name="Osipova E."/>
            <person name="Leigh N.D."/>
            <person name="Simon A."/>
            <person name="Yun M.H."/>
        </authorList>
    </citation>
    <scope>NUCLEOTIDE SEQUENCE</scope>
    <source>
        <strain evidence="2">20211129_DDA</strain>
        <tissue evidence="2">Liver</tissue>
    </source>
</reference>
<evidence type="ECO:0000256" key="1">
    <source>
        <dbReference type="SAM" id="MobiDB-lite"/>
    </source>
</evidence>
<feature type="region of interest" description="Disordered" evidence="1">
    <location>
        <begin position="1"/>
        <end position="56"/>
    </location>
</feature>
<comment type="caution">
    <text evidence="2">The sequence shown here is derived from an EMBL/GenBank/DDBJ whole genome shotgun (WGS) entry which is preliminary data.</text>
</comment>
<dbReference type="Proteomes" id="UP001066276">
    <property type="component" value="Chromosome 12"/>
</dbReference>
<name>A0AAV7KX09_PLEWA</name>
<protein>
    <submittedName>
        <fullName evidence="2">Uncharacterized protein</fullName>
    </submittedName>
</protein>
<dbReference type="AlphaFoldDB" id="A0AAV7KX09"/>
<proteinExistence type="predicted"/>
<accession>A0AAV7KX09</accession>